<keyword evidence="2" id="KW-1185">Reference proteome</keyword>
<dbReference type="AlphaFoldDB" id="A8ZL97"/>
<gene>
    <name evidence="1" type="ordered locus">AM1_B0204</name>
</gene>
<evidence type="ECO:0000313" key="1">
    <source>
        <dbReference type="EMBL" id="ABW31924.1"/>
    </source>
</evidence>
<proteinExistence type="predicted"/>
<dbReference type="OrthoDB" id="576877at2"/>
<dbReference type="KEGG" id="amr:AM1_B0204"/>
<name>A8ZL97_ACAM1</name>
<dbReference type="EMBL" id="CP000839">
    <property type="protein sequence ID" value="ABW31924.1"/>
    <property type="molecule type" value="Genomic_DNA"/>
</dbReference>
<sequence length="124" mass="14329">MTIDELRQLLNPLDASPTECDGMTRLCHTQLFRHNIPHQVYRGSCRVDTQLIPLHFWIDLMEGLEGWCVDYRLGMWIRDKKLDVPHGVFNLAAFSQIHYQGKAIEMPPLPESLFQVLMLAPNSP</sequence>
<accession>A8ZL97</accession>
<evidence type="ECO:0000313" key="2">
    <source>
        <dbReference type="Proteomes" id="UP000000268"/>
    </source>
</evidence>
<geneLocation type="plasmid" evidence="1 2">
    <name>pREB2</name>
</geneLocation>
<keyword evidence="1" id="KW-0614">Plasmid</keyword>
<dbReference type="HOGENOM" id="CLU_117125_1_0_3"/>
<dbReference type="RefSeq" id="WP_012167075.1">
    <property type="nucleotide sequence ID" value="NC_009927.1"/>
</dbReference>
<reference evidence="1 2" key="1">
    <citation type="journal article" date="2008" name="Proc. Natl. Acad. Sci. U.S.A.">
        <title>Niche adaptation and genome expansion in the chlorophyll d-producing cyanobacterium Acaryochloris marina.</title>
        <authorList>
            <person name="Swingley W.D."/>
            <person name="Chen M."/>
            <person name="Cheung P.C."/>
            <person name="Conrad A.L."/>
            <person name="Dejesa L.C."/>
            <person name="Hao J."/>
            <person name="Honchak B.M."/>
            <person name="Karbach L.E."/>
            <person name="Kurdoglu A."/>
            <person name="Lahiri S."/>
            <person name="Mastrian S.D."/>
            <person name="Miyashita H."/>
            <person name="Page L."/>
            <person name="Ramakrishna P."/>
            <person name="Satoh S."/>
            <person name="Sattley W.M."/>
            <person name="Shimada Y."/>
            <person name="Taylor H.L."/>
            <person name="Tomo T."/>
            <person name="Tsuchiya T."/>
            <person name="Wang Z.T."/>
            <person name="Raymond J."/>
            <person name="Mimuro M."/>
            <person name="Blankenship R.E."/>
            <person name="Touchman J.W."/>
        </authorList>
    </citation>
    <scope>NUCLEOTIDE SEQUENCE [LARGE SCALE GENOMIC DNA]</scope>
    <source>
        <strain evidence="2">MBIC 11017</strain>
        <plasmid evidence="2">Plasmid pREB2</plasmid>
    </source>
</reference>
<dbReference type="Proteomes" id="UP000000268">
    <property type="component" value="Plasmid pREB2"/>
</dbReference>
<organism evidence="1 2">
    <name type="scientific">Acaryochloris marina (strain MBIC 11017)</name>
    <dbReference type="NCBI Taxonomy" id="329726"/>
    <lineage>
        <taxon>Bacteria</taxon>
        <taxon>Bacillati</taxon>
        <taxon>Cyanobacteriota</taxon>
        <taxon>Cyanophyceae</taxon>
        <taxon>Acaryochloridales</taxon>
        <taxon>Acaryochloridaceae</taxon>
        <taxon>Acaryochloris</taxon>
    </lineage>
</organism>
<protein>
    <submittedName>
        <fullName evidence="1">Uncharacterized protein</fullName>
    </submittedName>
</protein>